<dbReference type="Pfam" id="PF13181">
    <property type="entry name" value="TPR_8"/>
    <property type="match status" value="1"/>
</dbReference>
<name>A0A2A4T823_9DELT</name>
<evidence type="ECO:0000313" key="5">
    <source>
        <dbReference type="EMBL" id="PCI29439.1"/>
    </source>
</evidence>
<dbReference type="AlphaFoldDB" id="A0A2A4T823"/>
<comment type="caution">
    <text evidence="5">The sequence shown here is derived from an EMBL/GenBank/DDBJ whole genome shotgun (WGS) entry which is preliminary data.</text>
</comment>
<evidence type="ECO:0008006" key="7">
    <source>
        <dbReference type="Google" id="ProtNLM"/>
    </source>
</evidence>
<keyword evidence="2 3" id="KW-0802">TPR repeat</keyword>
<accession>A0A2A4T823</accession>
<evidence type="ECO:0000313" key="6">
    <source>
        <dbReference type="Proteomes" id="UP000218113"/>
    </source>
</evidence>
<organism evidence="5 6">
    <name type="scientific">SAR324 cluster bacterium</name>
    <dbReference type="NCBI Taxonomy" id="2024889"/>
    <lineage>
        <taxon>Bacteria</taxon>
        <taxon>Deltaproteobacteria</taxon>
        <taxon>SAR324 cluster</taxon>
    </lineage>
</organism>
<dbReference type="InterPro" id="IPR011990">
    <property type="entry name" value="TPR-like_helical_dom_sf"/>
</dbReference>
<dbReference type="Gene3D" id="1.25.40.10">
    <property type="entry name" value="Tetratricopeptide repeat domain"/>
    <property type="match status" value="4"/>
</dbReference>
<dbReference type="Proteomes" id="UP000218113">
    <property type="component" value="Unassembled WGS sequence"/>
</dbReference>
<evidence type="ECO:0000256" key="2">
    <source>
        <dbReference type="ARBA" id="ARBA00022803"/>
    </source>
</evidence>
<dbReference type="SUPFAM" id="SSF48452">
    <property type="entry name" value="TPR-like"/>
    <property type="match status" value="2"/>
</dbReference>
<dbReference type="InterPro" id="IPR019734">
    <property type="entry name" value="TPR_rpt"/>
</dbReference>
<dbReference type="PROSITE" id="PS50005">
    <property type="entry name" value="TPR"/>
    <property type="match status" value="1"/>
</dbReference>
<evidence type="ECO:0000256" key="1">
    <source>
        <dbReference type="ARBA" id="ARBA00022737"/>
    </source>
</evidence>
<keyword evidence="4" id="KW-0175">Coiled coil</keyword>
<evidence type="ECO:0000256" key="4">
    <source>
        <dbReference type="SAM" id="Coils"/>
    </source>
</evidence>
<feature type="coiled-coil region" evidence="4">
    <location>
        <begin position="165"/>
        <end position="209"/>
    </location>
</feature>
<dbReference type="SMART" id="SM00028">
    <property type="entry name" value="TPR"/>
    <property type="match status" value="5"/>
</dbReference>
<feature type="repeat" description="TPR" evidence="3">
    <location>
        <begin position="383"/>
        <end position="416"/>
    </location>
</feature>
<protein>
    <recommendedName>
        <fullName evidence="7">Tetratricopeptide repeat protein</fullName>
    </recommendedName>
</protein>
<proteinExistence type="predicted"/>
<dbReference type="InterPro" id="IPR051685">
    <property type="entry name" value="Ycf3/AcsC/BcsC/TPR_MFPF"/>
</dbReference>
<dbReference type="EMBL" id="NVSR01000014">
    <property type="protein sequence ID" value="PCI29439.1"/>
    <property type="molecule type" value="Genomic_DNA"/>
</dbReference>
<dbReference type="PANTHER" id="PTHR44943">
    <property type="entry name" value="CELLULOSE SYNTHASE OPERON PROTEIN C"/>
    <property type="match status" value="1"/>
</dbReference>
<keyword evidence="1" id="KW-0677">Repeat</keyword>
<sequence>MLESFAKKREAKAQQKAYEQYLKGCECLEGRLYKQAMIEFEKALKLDPKTMPTHLKNSFHSYASGGDGDCALSIGLVLLKLRPKDYKLANHLGNCARQQQNYKQANNLYRHALKVNKKYEIAFYNLAASMGKVSKFDEEVLSAVKQFEEVKDFILPDYYNNPQIVEELSEALSAENEKQRKEKIQELMLQKEQQEMTQELVALRVTEQELKKCEEQSDDPTFEQLSHALSELVQEKDPVLIYQGNLFNLGLYALSQKIHDLAFDCFSKLRKQKCQLDYLEMCLALTFALKNHRTKAIDFFIRLLGITPYNRYYNVNLGLLYRRNKNRLLCFKYLAVGAALLEKSDGHYRLSELKVLAAGHFKAGRYVKAIQLYEVVVSEQDDLVAWSHIGESHLARQHFEDAAEAFRRLQKLDPKSDTAQQKLRAIHNHYFDRGEEFFHASKYRAAAGQFEKAMTILKIAETIKRAAGVYQVLKNPNRVTELMEEYEAMLLHEKEVEQEERRQAYFLQGKRFMKKHDFNKAIENLELAFRMKLDKDVFMYLATIYKKLKRDVEMRDLLDRWNRMVEYEDRMKKFRKEEERSQKS</sequence>
<gene>
    <name evidence="5" type="ORF">COB67_04070</name>
</gene>
<reference evidence="6" key="1">
    <citation type="submission" date="2017-08" db="EMBL/GenBank/DDBJ databases">
        <title>A dynamic microbial community with high functional redundancy inhabits the cold, oxic subseafloor aquifer.</title>
        <authorList>
            <person name="Tully B.J."/>
            <person name="Wheat C.G."/>
            <person name="Glazer B.T."/>
            <person name="Huber J.A."/>
        </authorList>
    </citation>
    <scope>NUCLEOTIDE SEQUENCE [LARGE SCALE GENOMIC DNA]</scope>
</reference>
<dbReference type="PANTHER" id="PTHR44943:SF8">
    <property type="entry name" value="TPR REPEAT-CONTAINING PROTEIN MJ0263"/>
    <property type="match status" value="1"/>
</dbReference>
<evidence type="ECO:0000256" key="3">
    <source>
        <dbReference type="PROSITE-ProRule" id="PRU00339"/>
    </source>
</evidence>